<dbReference type="ExpressionAtlas" id="A0A0G2JLI9">
    <property type="expression patterns" value="baseline and differential"/>
</dbReference>
<reference evidence="1" key="5">
    <citation type="submission" date="2025-09" db="UniProtKB">
        <authorList>
            <consortium name="Ensembl"/>
        </authorList>
    </citation>
    <scope>IDENTIFICATION</scope>
</reference>
<reference evidence="1" key="4">
    <citation type="submission" date="2025-08" db="UniProtKB">
        <authorList>
            <consortium name="Ensembl"/>
        </authorList>
    </citation>
    <scope>IDENTIFICATION</scope>
</reference>
<dbReference type="Antibodypedia" id="45592">
    <property type="antibodies" value="83 antibodies from 16 providers"/>
</dbReference>
<evidence type="ECO:0000313" key="1">
    <source>
        <dbReference type="Ensembl" id="ENSP00000468617.1"/>
    </source>
</evidence>
<name>A0A0G2JLI9_HUMAN</name>
<dbReference type="GeneTree" id="ENSGT00390000003769"/>
<dbReference type="HGNC" id="HGNC:26990">
    <property type="gene designation" value="CHCT1"/>
</dbReference>
<organism evidence="1 2">
    <name type="scientific">Homo sapiens</name>
    <name type="common">Human</name>
    <dbReference type="NCBI Taxonomy" id="9606"/>
    <lineage>
        <taxon>Eukaryota</taxon>
        <taxon>Metazoa</taxon>
        <taxon>Chordata</taxon>
        <taxon>Craniata</taxon>
        <taxon>Vertebrata</taxon>
        <taxon>Euteleostomi</taxon>
        <taxon>Mammalia</taxon>
        <taxon>Eutheria</taxon>
        <taxon>Euarchontoglires</taxon>
        <taxon>Primates</taxon>
        <taxon>Haplorrhini</taxon>
        <taxon>Catarrhini</taxon>
        <taxon>Hominidae</taxon>
        <taxon>Homo</taxon>
    </lineage>
</organism>
<reference evidence="1 2" key="3">
    <citation type="journal article" date="2006" name="Nature">
        <title>DNA sequence of human chromosome 17 and analysis of rearrangement in the human lineage.</title>
        <authorList>
            <person name="Zody M.C."/>
            <person name="Garber M."/>
            <person name="Adams D.J."/>
            <person name="Sharpe T."/>
            <person name="Harrow J."/>
            <person name="Lupski J.R."/>
            <person name="Nicholson C."/>
            <person name="Searle S.M."/>
            <person name="Wilming L."/>
            <person name="Young S.K."/>
            <person name="Abouelleil A."/>
            <person name="Allen N.R."/>
            <person name="Bi W."/>
            <person name="Bloom T."/>
            <person name="Borowsky M.L."/>
            <person name="Bugalter B.E."/>
            <person name="Butler J."/>
            <person name="Chang J.L."/>
            <person name="Chen C.K."/>
            <person name="Cook A."/>
            <person name="Corum B."/>
            <person name="Cuomo C.A."/>
            <person name="de Jong P.J."/>
            <person name="DeCaprio D."/>
            <person name="Dewar K."/>
            <person name="FitzGerald M."/>
            <person name="Gilbert J."/>
            <person name="Gibson R."/>
            <person name="Gnerre S."/>
            <person name="Goldstein S."/>
            <person name="Grafham D.V."/>
            <person name="Grocock R."/>
            <person name="Hafez N."/>
            <person name="Hagopian D.S."/>
            <person name="Hart E."/>
            <person name="Norman C.H."/>
            <person name="Humphray S."/>
            <person name="Jaffe D.B."/>
            <person name="Jones M."/>
            <person name="Kamal M."/>
            <person name="Khodiyar V.K."/>
            <person name="LaButti K."/>
            <person name="Laird G."/>
            <person name="Lehoczky J."/>
            <person name="Liu X."/>
            <person name="Lokyitsang T."/>
            <person name="Loveland J."/>
            <person name="Lui A."/>
            <person name="Macdonald P."/>
            <person name="Major J.E."/>
            <person name="Matthews L."/>
            <person name="Mauceli E."/>
            <person name="McCarroll S.A."/>
            <person name="Mihalev A.H."/>
            <person name="Mudge J."/>
            <person name="Nguyen C."/>
            <person name="Nicol R."/>
            <person name="O'Leary S.B."/>
            <person name="Osoegawa K."/>
            <person name="Schwartz D.C."/>
            <person name="Shaw-Smith C."/>
            <person name="Stankiewicz P."/>
            <person name="Steward C."/>
            <person name="Swarbreck D."/>
            <person name="Venkataraman V."/>
            <person name="Whittaker C.A."/>
            <person name="Yang X."/>
            <person name="Zimmer A.R."/>
            <person name="Bradley A."/>
            <person name="Hubbard T."/>
            <person name="Birren B.W."/>
            <person name="Rogers J."/>
            <person name="Lander E.S."/>
            <person name="Nusbaum C."/>
        </authorList>
    </citation>
    <scope>NUCLEOTIDE SEQUENCE [LARGE SCALE GENOMIC DNA]</scope>
</reference>
<dbReference type="Proteomes" id="UP000005640">
    <property type="component" value="Chromosome 17"/>
</dbReference>
<dbReference type="EMBL" id="AC037475">
    <property type="status" value="NOT_ANNOTATED_CDS"/>
    <property type="molecule type" value="Genomic_DNA"/>
</dbReference>
<feature type="non-terminal residue" evidence="1">
    <location>
        <position position="9"/>
    </location>
</feature>
<dbReference type="Ensembl" id="ENST00000461535.1">
    <property type="protein sequence ID" value="ENSP00000468617.1"/>
    <property type="gene ID" value="ENSG00000141371.13"/>
</dbReference>
<dbReference type="Bgee" id="ENSG00000141371">
    <property type="expression patterns" value="Expressed in left testis and 109 other cell types or tissues"/>
</dbReference>
<keyword evidence="2" id="KW-1185">Reference proteome</keyword>
<sequence length="9" mass="1055">MRHAKGLDQ</sequence>
<accession>A0A0G2JLI9</accession>
<proteinExistence type="predicted"/>
<gene>
    <name evidence="1" type="primary">CHCT1</name>
</gene>
<dbReference type="OpenTargets" id="ENSG00000141371"/>
<reference evidence="1 2" key="1">
    <citation type="journal article" date="2001" name="Nature">
        <title>Initial sequencing and analysis of the human genome.</title>
        <authorList>
            <consortium name="International Human Genome Sequencing Consortium"/>
            <person name="Lander E.S."/>
            <person name="Linton L.M."/>
            <person name="Birren B."/>
            <person name="Nusbaum C."/>
            <person name="Zody M.C."/>
            <person name="Baldwin J."/>
            <person name="Devon K."/>
            <person name="Dewar K."/>
            <person name="Doyle M."/>
            <person name="FitzHugh W."/>
            <person name="Funke R."/>
            <person name="Gage D."/>
            <person name="Harris K."/>
            <person name="Heaford A."/>
            <person name="Howland J."/>
            <person name="Kann L."/>
            <person name="Lehoczky J."/>
            <person name="LeVine R."/>
            <person name="McEwan P."/>
            <person name="McKernan K."/>
            <person name="Meldrim J."/>
            <person name="Mesirov J.P."/>
            <person name="Miranda C."/>
            <person name="Morris W."/>
            <person name="Naylor J."/>
            <person name="Raymond C."/>
            <person name="Rosetti M."/>
            <person name="Santos R."/>
            <person name="Sheridan A."/>
            <person name="Sougnez C."/>
            <person name="Stange-Thomann N."/>
            <person name="Stojanovic N."/>
            <person name="Subramanian A."/>
            <person name="Wyman D."/>
            <person name="Rogers J."/>
            <person name="Sulston J."/>
            <person name="Ainscough R."/>
            <person name="Beck S."/>
            <person name="Bentley D."/>
            <person name="Burton J."/>
            <person name="Clee C."/>
            <person name="Carter N."/>
            <person name="Coulson A."/>
            <person name="Deadman R."/>
            <person name="Deloukas P."/>
            <person name="Dunham A."/>
            <person name="Dunham I."/>
            <person name="Durbin R."/>
            <person name="French L."/>
            <person name="Grafham D."/>
            <person name="Gregory S."/>
            <person name="Hubbard T."/>
            <person name="Humphray S."/>
            <person name="Hunt A."/>
            <person name="Jones M."/>
            <person name="Lloyd C."/>
            <person name="McMurray A."/>
            <person name="Matthews L."/>
            <person name="Mercer S."/>
            <person name="Milne S."/>
            <person name="Mullikin J.C."/>
            <person name="Mungall A."/>
            <person name="Plumb R."/>
            <person name="Ross M."/>
            <person name="Shownkeen R."/>
            <person name="Sims S."/>
            <person name="Waterston R.H."/>
            <person name="Wilson R.K."/>
            <person name="Hillier L.W."/>
            <person name="McPherson J.D."/>
            <person name="Marra M.A."/>
            <person name="Mardis E.R."/>
            <person name="Fulton L.A."/>
            <person name="Chinwalla A.T."/>
            <person name="Pepin K.H."/>
            <person name="Gish W.R."/>
            <person name="Chissoe S.L."/>
            <person name="Wendl M.C."/>
            <person name="Delehaunty K.D."/>
            <person name="Miner T.L."/>
            <person name="Delehaunty A."/>
            <person name="Kramer J.B."/>
            <person name="Cook L.L."/>
            <person name="Fulton R.S."/>
            <person name="Johnson D.L."/>
            <person name="Minx P.J."/>
            <person name="Clifton S.W."/>
            <person name="Hawkins T."/>
            <person name="Branscomb E."/>
            <person name="Predki P."/>
            <person name="Richardson P."/>
            <person name="Wenning S."/>
            <person name="Slezak T."/>
            <person name="Doggett N."/>
            <person name="Cheng J.F."/>
            <person name="Olsen A."/>
            <person name="Lucas S."/>
            <person name="Elkin C."/>
            <person name="Uberbacher E."/>
            <person name="Frazier M."/>
            <person name="Gibbs R.A."/>
            <person name="Muzny D.M."/>
            <person name="Scherer S.E."/>
            <person name="Bouck J.B."/>
            <person name="Sodergren E.J."/>
            <person name="Worley K.C."/>
            <person name="Rives C.M."/>
            <person name="Gorrell J.H."/>
            <person name="Metzker M.L."/>
            <person name="Naylor S.L."/>
            <person name="Kucherlapati R.S."/>
            <person name="Nelson D.L."/>
            <person name="Weinstock G.M."/>
            <person name="Sakaki Y."/>
            <person name="Fujiyama A."/>
            <person name="Hattori M."/>
            <person name="Yada T."/>
            <person name="Toyoda A."/>
            <person name="Itoh T."/>
            <person name="Kawagoe C."/>
            <person name="Watanabe H."/>
            <person name="Totoki Y."/>
            <person name="Taylor T."/>
            <person name="Weissenbach J."/>
            <person name="Heilig R."/>
            <person name="Saurin W."/>
            <person name="Artiguenave F."/>
            <person name="Brottier P."/>
            <person name="Bruls T."/>
            <person name="Pelletier E."/>
            <person name="Robert C."/>
            <person name="Wincker P."/>
            <person name="Smith D.R."/>
            <person name="Doucette-Stamm L."/>
            <person name="Rubenfield M."/>
            <person name="Weinstock K."/>
            <person name="Lee H.M."/>
            <person name="Dubois J."/>
            <person name="Rosenthal A."/>
            <person name="Platzer M."/>
            <person name="Nyakatura G."/>
            <person name="Taudien S."/>
            <person name="Rump A."/>
            <person name="Yang H."/>
            <person name="Yu J."/>
            <person name="Wang J."/>
            <person name="Huang G."/>
            <person name="Gu J."/>
            <person name="Hood L."/>
            <person name="Rowen L."/>
            <person name="Madan A."/>
            <person name="Qin S."/>
            <person name="Davis R.W."/>
            <person name="Federspiel N.A."/>
            <person name="Abola A.P."/>
            <person name="Proctor M.J."/>
            <person name="Myers R.M."/>
            <person name="Schmutz J."/>
            <person name="Dickson M."/>
            <person name="Grimwood J."/>
            <person name="Cox D.R."/>
            <person name="Olson M.V."/>
            <person name="Kaul R."/>
            <person name="Raymond C."/>
            <person name="Shimizu N."/>
            <person name="Kawasaki K."/>
            <person name="Minoshima S."/>
            <person name="Evans G.A."/>
            <person name="Athanasiou M."/>
            <person name="Schultz R."/>
            <person name="Roe B.A."/>
            <person name="Chen F."/>
            <person name="Pan H."/>
            <person name="Ramser J."/>
            <person name="Lehrach H."/>
            <person name="Reinhardt R."/>
            <person name="McCombie W.R."/>
            <person name="de la Bastide M."/>
            <person name="Dedhia N."/>
            <person name="Blocker H."/>
            <person name="Hornischer K."/>
            <person name="Nordsiek G."/>
            <person name="Agarwala R."/>
            <person name="Aravind L."/>
            <person name="Bailey J.A."/>
            <person name="Bateman A."/>
            <person name="Batzoglou S."/>
            <person name="Birney E."/>
            <person name="Bork P."/>
            <person name="Brown D.G."/>
            <person name="Burge C.B."/>
            <person name="Cerutti L."/>
            <person name="Chen H.C."/>
            <person name="Church D."/>
            <person name="Clamp M."/>
            <person name="Copley R.R."/>
            <person name="Doerks T."/>
            <person name="Eddy S.R."/>
            <person name="Eichler E.E."/>
            <person name="Furey T.S."/>
            <person name="Galagan J."/>
            <person name="Gilbert J.G."/>
            <person name="Harmon C."/>
            <person name="Hayashizaki Y."/>
            <person name="Haussler D."/>
            <person name="Hermjakob H."/>
            <person name="Hokamp K."/>
            <person name="Jang W."/>
            <person name="Johnson L.S."/>
            <person name="Jones T.A."/>
            <person name="Kasif S."/>
            <person name="Kaspryzk A."/>
            <person name="Kennedy S."/>
            <person name="Kent W.J."/>
            <person name="Kitts P."/>
            <person name="Koonin E.V."/>
            <person name="Korf I."/>
            <person name="Kulp D."/>
            <person name="Lancet D."/>
            <person name="Lowe T.M."/>
            <person name="McLysaght A."/>
            <person name="Mikkelsen T."/>
            <person name="Moran J.V."/>
            <person name="Mulder N."/>
            <person name="Pollara V.J."/>
            <person name="Ponting C.P."/>
            <person name="Schuler G."/>
            <person name="Schultz J."/>
            <person name="Slater G."/>
            <person name="Smit A.F."/>
            <person name="Stupka E."/>
            <person name="Szustakowski J."/>
            <person name="Thierry-Mieg D."/>
            <person name="Thierry-Mieg J."/>
            <person name="Wagner L."/>
            <person name="Wallis J."/>
            <person name="Wheeler R."/>
            <person name="Williams A."/>
            <person name="Wolf Y.I."/>
            <person name="Wolfe K.H."/>
            <person name="Yang S.P."/>
            <person name="Yeh R.F."/>
            <person name="Collins F."/>
            <person name="Guyer M.S."/>
            <person name="Peterson J."/>
            <person name="Felsenfeld A."/>
            <person name="Wetterstrand K.A."/>
            <person name="Patrinos A."/>
            <person name="Morgan M.J."/>
            <person name="de Jong P."/>
            <person name="Catanese J.J."/>
            <person name="Osoegawa K."/>
            <person name="Shizuya H."/>
            <person name="Choi S."/>
            <person name="Chen Y.J."/>
        </authorList>
    </citation>
    <scope>NUCLEOTIDE SEQUENCE [LARGE SCALE GENOMIC DNA]</scope>
</reference>
<reference evidence="1 2" key="2">
    <citation type="journal article" date="2004" name="Nature">
        <title>Finishing the euchromatic sequence of the human genome.</title>
        <authorList>
            <consortium name="International Human Genome Sequencing Consortium"/>
        </authorList>
    </citation>
    <scope>NUCLEOTIDE SEQUENCE [LARGE SCALE GENOMIC DNA]</scope>
</reference>
<protein>
    <submittedName>
        <fullName evidence="1">CHD1 helical C-terminal domain containing 1</fullName>
    </submittedName>
</protein>
<dbReference type="VEuPathDB" id="HostDB:ENSG00000141371"/>
<evidence type="ECO:0000313" key="2">
    <source>
        <dbReference type="Proteomes" id="UP000005640"/>
    </source>
</evidence>